<accession>A0A8H5HZZ5</accession>
<evidence type="ECO:0000313" key="2">
    <source>
        <dbReference type="EMBL" id="KAF5392613.1"/>
    </source>
</evidence>
<reference evidence="2 3" key="1">
    <citation type="journal article" date="2020" name="ISME J.">
        <title>Uncovering the hidden diversity of litter-decomposition mechanisms in mushroom-forming fungi.</title>
        <authorList>
            <person name="Floudas D."/>
            <person name="Bentzer J."/>
            <person name="Ahren D."/>
            <person name="Johansson T."/>
            <person name="Persson P."/>
            <person name="Tunlid A."/>
        </authorList>
    </citation>
    <scope>NUCLEOTIDE SEQUENCE [LARGE SCALE GENOMIC DNA]</scope>
    <source>
        <strain evidence="2 3">CBS 406.79</strain>
    </source>
</reference>
<dbReference type="AlphaFoldDB" id="A0A8H5HZZ5"/>
<evidence type="ECO:0000313" key="3">
    <source>
        <dbReference type="Proteomes" id="UP000518752"/>
    </source>
</evidence>
<dbReference type="OrthoDB" id="5582182at2759"/>
<name>A0A8H5HZZ5_9AGAR</name>
<dbReference type="Proteomes" id="UP000518752">
    <property type="component" value="Unassembled WGS sequence"/>
</dbReference>
<dbReference type="InterPro" id="IPR005162">
    <property type="entry name" value="Retrotrans_gag_dom"/>
</dbReference>
<proteinExistence type="predicted"/>
<dbReference type="EMBL" id="JAACJN010000005">
    <property type="protein sequence ID" value="KAF5392613.1"/>
    <property type="molecule type" value="Genomic_DNA"/>
</dbReference>
<sequence length="455" mass="50746">MSIRALTPKENPQCSESTRYALATLLDSAHYLTFKTPTLPSVVLVISRTSEHNRSTPLRLPTLSLNLLTTLKIPPSYPLYDSWRSGSAYLAVLTRSELNAVLKSINRDIAAGIQVKCKGMVFGSWSLYFFRQLLEGLAAPSQFDSTSNQIKFISNSIRHYITRSRHPNAATASIDPNTPLSHNSPVQLTVLDYITLLQNFQQLNNIMQQQQQAFNNAQQSHEAAFDLINTRLSNLPTAYTSAPAPYAPAPATSSVASKPTFNPPKEFKGKVSEVDAFISSIDTAVRLQRAALITEEDKCLYMTTFLGEGTPAQWYRGVLVSKPNILNDFADFKTAFCRHFGDSNIAFSSRAKLVTLVQTGSAASYAARFGDLVAHLDWNDQAKIDKFYDGLKEQTQNYISVIKREDRPKKYLDYVSFAIDCDDRAHERDIERGQKKKGKTFFSSNGNGNAIAARW</sequence>
<evidence type="ECO:0000259" key="1">
    <source>
        <dbReference type="Pfam" id="PF03732"/>
    </source>
</evidence>
<dbReference type="Pfam" id="PF03732">
    <property type="entry name" value="Retrotrans_gag"/>
    <property type="match status" value="1"/>
</dbReference>
<comment type="caution">
    <text evidence="2">The sequence shown here is derived from an EMBL/GenBank/DDBJ whole genome shotgun (WGS) entry which is preliminary data.</text>
</comment>
<feature type="domain" description="Retrotransposon gag" evidence="1">
    <location>
        <begin position="307"/>
        <end position="393"/>
    </location>
</feature>
<protein>
    <recommendedName>
        <fullName evidence="1">Retrotransposon gag domain-containing protein</fullName>
    </recommendedName>
</protein>
<organism evidence="2 3">
    <name type="scientific">Collybiopsis confluens</name>
    <dbReference type="NCBI Taxonomy" id="2823264"/>
    <lineage>
        <taxon>Eukaryota</taxon>
        <taxon>Fungi</taxon>
        <taxon>Dikarya</taxon>
        <taxon>Basidiomycota</taxon>
        <taxon>Agaricomycotina</taxon>
        <taxon>Agaricomycetes</taxon>
        <taxon>Agaricomycetidae</taxon>
        <taxon>Agaricales</taxon>
        <taxon>Marasmiineae</taxon>
        <taxon>Omphalotaceae</taxon>
        <taxon>Collybiopsis</taxon>
    </lineage>
</organism>
<keyword evidence="3" id="KW-1185">Reference proteome</keyword>
<gene>
    <name evidence="2" type="ORF">D9757_002210</name>
</gene>